<evidence type="ECO:0000256" key="1">
    <source>
        <dbReference type="SAM" id="SignalP"/>
    </source>
</evidence>
<dbReference type="AlphaFoldDB" id="A0A1M6BUW7"/>
<accession>A0A1M6BUW7</accession>
<dbReference type="OrthoDB" id="9797618at2"/>
<proteinExistence type="predicted"/>
<dbReference type="EMBL" id="FQYV01000003">
    <property type="protein sequence ID" value="SHI52582.1"/>
    <property type="molecule type" value="Genomic_DNA"/>
</dbReference>
<evidence type="ECO:0000313" key="3">
    <source>
        <dbReference type="Proteomes" id="UP000184172"/>
    </source>
</evidence>
<evidence type="ECO:0008006" key="4">
    <source>
        <dbReference type="Google" id="ProtNLM"/>
    </source>
</evidence>
<protein>
    <recommendedName>
        <fullName evidence="4">Lipocalin-like domain-containing protein</fullName>
    </recommendedName>
</protein>
<keyword evidence="3" id="KW-1185">Reference proteome</keyword>
<evidence type="ECO:0000313" key="2">
    <source>
        <dbReference type="EMBL" id="SHI52582.1"/>
    </source>
</evidence>
<dbReference type="STRING" id="797419.SAMN05216556_10362"/>
<sequence length="136" mass="15244">MKNFLCFLGLLIGVNVSLFAQNVKLTESEVATVLSKQWEIEFGMMGSEKIVQMPGAKDFDLLFKENGSLAIIEDDGTVRTGFWKYQPEDKYIELSVDGKITSRITSLNNSKLLLILVSGKSESTRLPNVEIHFKPL</sequence>
<dbReference type="Proteomes" id="UP000184172">
    <property type="component" value="Unassembled WGS sequence"/>
</dbReference>
<organism evidence="2 3">
    <name type="scientific">Aequorivita viscosa</name>
    <dbReference type="NCBI Taxonomy" id="797419"/>
    <lineage>
        <taxon>Bacteria</taxon>
        <taxon>Pseudomonadati</taxon>
        <taxon>Bacteroidota</taxon>
        <taxon>Flavobacteriia</taxon>
        <taxon>Flavobacteriales</taxon>
        <taxon>Flavobacteriaceae</taxon>
        <taxon>Aequorivita</taxon>
    </lineage>
</organism>
<feature type="chain" id="PRO_5009916154" description="Lipocalin-like domain-containing protein" evidence="1">
    <location>
        <begin position="21"/>
        <end position="136"/>
    </location>
</feature>
<gene>
    <name evidence="2" type="ORF">SAMN04487908_10362</name>
</gene>
<name>A0A1M6BUW7_9FLAO</name>
<feature type="signal peptide" evidence="1">
    <location>
        <begin position="1"/>
        <end position="20"/>
    </location>
</feature>
<reference evidence="3" key="1">
    <citation type="submission" date="2016-11" db="EMBL/GenBank/DDBJ databases">
        <authorList>
            <person name="Varghese N."/>
            <person name="Submissions S."/>
        </authorList>
    </citation>
    <scope>NUCLEOTIDE SEQUENCE [LARGE SCALE GENOMIC DNA]</scope>
    <source>
        <strain evidence="3">DSM 26349</strain>
    </source>
</reference>
<keyword evidence="1" id="KW-0732">Signal</keyword>
<dbReference type="RefSeq" id="WP_073214753.1">
    <property type="nucleotide sequence ID" value="NZ_FNNS01000003.1"/>
</dbReference>